<keyword evidence="3" id="KW-1185">Reference proteome</keyword>
<feature type="compositionally biased region" description="Polar residues" evidence="1">
    <location>
        <begin position="305"/>
        <end position="319"/>
    </location>
</feature>
<feature type="compositionally biased region" description="Polar residues" evidence="1">
    <location>
        <begin position="58"/>
        <end position="79"/>
    </location>
</feature>
<feature type="compositionally biased region" description="Acidic residues" evidence="1">
    <location>
        <begin position="414"/>
        <end position="427"/>
    </location>
</feature>
<dbReference type="EMBL" id="KB644415">
    <property type="protein sequence ID" value="EPS33865.1"/>
    <property type="molecule type" value="Genomic_DNA"/>
</dbReference>
<feature type="compositionally biased region" description="Polar residues" evidence="1">
    <location>
        <begin position="1"/>
        <end position="36"/>
    </location>
</feature>
<name>S7ZT53_PENO1</name>
<feature type="compositionally biased region" description="Basic and acidic residues" evidence="1">
    <location>
        <begin position="324"/>
        <end position="336"/>
    </location>
</feature>
<dbReference type="PhylomeDB" id="S7ZT53"/>
<feature type="compositionally biased region" description="Basic and acidic residues" evidence="1">
    <location>
        <begin position="345"/>
        <end position="354"/>
    </location>
</feature>
<dbReference type="Proteomes" id="UP000019376">
    <property type="component" value="Unassembled WGS sequence"/>
</dbReference>
<dbReference type="eggNOG" id="ENOG502T3TM">
    <property type="taxonomic scope" value="Eukaryota"/>
</dbReference>
<organism evidence="2 3">
    <name type="scientific">Penicillium oxalicum (strain 114-2 / CGMCC 5302)</name>
    <name type="common">Penicillium decumbens</name>
    <dbReference type="NCBI Taxonomy" id="933388"/>
    <lineage>
        <taxon>Eukaryota</taxon>
        <taxon>Fungi</taxon>
        <taxon>Dikarya</taxon>
        <taxon>Ascomycota</taxon>
        <taxon>Pezizomycotina</taxon>
        <taxon>Eurotiomycetes</taxon>
        <taxon>Eurotiomycetidae</taxon>
        <taxon>Eurotiales</taxon>
        <taxon>Aspergillaceae</taxon>
        <taxon>Penicillium</taxon>
    </lineage>
</organism>
<reference evidence="2 3" key="1">
    <citation type="journal article" date="2013" name="PLoS ONE">
        <title>Genomic and secretomic analyses reveal unique features of the lignocellulolytic enzyme system of Penicillium decumbens.</title>
        <authorList>
            <person name="Liu G."/>
            <person name="Zhang L."/>
            <person name="Wei X."/>
            <person name="Zou G."/>
            <person name="Qin Y."/>
            <person name="Ma L."/>
            <person name="Li J."/>
            <person name="Zheng H."/>
            <person name="Wang S."/>
            <person name="Wang C."/>
            <person name="Xun L."/>
            <person name="Zhao G.-P."/>
            <person name="Zhou Z."/>
            <person name="Qu Y."/>
        </authorList>
    </citation>
    <scope>NUCLEOTIDE SEQUENCE [LARGE SCALE GENOMIC DNA]</scope>
    <source>
        <strain evidence="3">114-2 / CGMCC 5302</strain>
    </source>
</reference>
<feature type="region of interest" description="Disordered" evidence="1">
    <location>
        <begin position="264"/>
        <end position="592"/>
    </location>
</feature>
<feature type="region of interest" description="Disordered" evidence="1">
    <location>
        <begin position="208"/>
        <end position="245"/>
    </location>
</feature>
<gene>
    <name evidence="2" type="ORF">PDE_08827</name>
</gene>
<feature type="compositionally biased region" description="Polar residues" evidence="1">
    <location>
        <begin position="150"/>
        <end position="161"/>
    </location>
</feature>
<evidence type="ECO:0000256" key="1">
    <source>
        <dbReference type="SAM" id="MobiDB-lite"/>
    </source>
</evidence>
<feature type="region of interest" description="Disordered" evidence="1">
    <location>
        <begin position="1"/>
        <end position="182"/>
    </location>
</feature>
<dbReference type="OrthoDB" id="73788at2759"/>
<evidence type="ECO:0000313" key="3">
    <source>
        <dbReference type="Proteomes" id="UP000019376"/>
    </source>
</evidence>
<dbReference type="AlphaFoldDB" id="S7ZT53"/>
<dbReference type="HOGENOM" id="CLU_422738_0_0_1"/>
<feature type="compositionally biased region" description="Polar residues" evidence="1">
    <location>
        <begin position="519"/>
        <end position="538"/>
    </location>
</feature>
<sequence length="630" mass="70683">MKHTDSFSTLPKPTHDQFQTPQRPIYQSSSRVSKSTAQKRRSSPGLPRSEPPKKRPSLPNSNFAQSTLTQIDFITQTPLPENDHLKYIENAAEGVRSSRQDSKSVPRNNGYDGEGEYRPSHLVGKGISGRGISDDHPKRRRNGGVIQKTPMRNSLIPSQTKGRSKRRPNDKPPSKRDKTLTQMDFVRRYITIDDDDDDEAVDMRYLKTQLPTDSHEAEMPQNTRLKQENTKDLNLPSKCSRRSPGTAEILSANKAIPQADSNLIAGESSKSQDATTFGVPATPRRSRRLEIPSSQSPESPGLAIITSSQFRSATRSPQRTAYKKKIEQRETIKEEIAEGAAEVPELSKIDRIEDFPPSEARSDLLQSTPSSFEDTHGRCHSIELSLREPEMELLSHENPRASRRQRGRTVVYETDADSENDDIDCEPDSPLKRKMSRDEDVDPVQDDRDSPNDDDSEDLPLPTADLTTELDSAPPSEAFMSDASMFYRRQQPATQFPHEPIPTLNTQKLTELFPHEEMSSPTQYTPRSRQNQTQSQEGDQVEIVPESSPARGPEQTTGSRDQGLFQRPRLPEPVIQVESSQPVDRGRHNTDGLLSRSQLLTSSVMESVPMPNFWLGSQDSVGEPYSLPEA</sequence>
<feature type="compositionally biased region" description="Basic and acidic residues" evidence="1">
    <location>
        <begin position="373"/>
        <end position="400"/>
    </location>
</feature>
<evidence type="ECO:0000313" key="2">
    <source>
        <dbReference type="EMBL" id="EPS33865.1"/>
    </source>
</evidence>
<feature type="compositionally biased region" description="Basic and acidic residues" evidence="1">
    <location>
        <begin position="167"/>
        <end position="182"/>
    </location>
</feature>
<proteinExistence type="predicted"/>
<accession>S7ZT53</accession>
<protein>
    <submittedName>
        <fullName evidence="2">Uncharacterized protein</fullName>
    </submittedName>
</protein>